<feature type="transmembrane region" description="Helical" evidence="1">
    <location>
        <begin position="6"/>
        <end position="23"/>
    </location>
</feature>
<dbReference type="EMBL" id="VSSQ01013846">
    <property type="protein sequence ID" value="MPM52402.1"/>
    <property type="molecule type" value="Genomic_DNA"/>
</dbReference>
<keyword evidence="1" id="KW-0472">Membrane</keyword>
<feature type="transmembrane region" description="Helical" evidence="1">
    <location>
        <begin position="60"/>
        <end position="78"/>
    </location>
</feature>
<accession>A0A645AGR7</accession>
<protein>
    <submittedName>
        <fullName evidence="2">Putative membrane protein YdfK</fullName>
    </submittedName>
</protein>
<evidence type="ECO:0000256" key="1">
    <source>
        <dbReference type="SAM" id="Phobius"/>
    </source>
</evidence>
<comment type="caution">
    <text evidence="2">The sequence shown here is derived from an EMBL/GenBank/DDBJ whole genome shotgun (WGS) entry which is preliminary data.</text>
</comment>
<dbReference type="InterPro" id="IPR007563">
    <property type="entry name" value="DUF554"/>
</dbReference>
<dbReference type="PANTHER" id="PTHR36111">
    <property type="entry name" value="INNER MEMBRANE PROTEIN-RELATED"/>
    <property type="match status" value="1"/>
</dbReference>
<dbReference type="PANTHER" id="PTHR36111:SF2">
    <property type="entry name" value="INNER MEMBRANE PROTEIN"/>
    <property type="match status" value="1"/>
</dbReference>
<evidence type="ECO:0000313" key="2">
    <source>
        <dbReference type="EMBL" id="MPM52402.1"/>
    </source>
</evidence>
<feature type="transmembrane region" description="Helical" evidence="1">
    <location>
        <begin position="106"/>
        <end position="124"/>
    </location>
</feature>
<feature type="transmembrane region" description="Helical" evidence="1">
    <location>
        <begin position="178"/>
        <end position="201"/>
    </location>
</feature>
<feature type="transmembrane region" description="Helical" evidence="1">
    <location>
        <begin position="144"/>
        <end position="166"/>
    </location>
</feature>
<dbReference type="AlphaFoldDB" id="A0A645AGR7"/>
<gene>
    <name evidence="2" type="primary">ydfK_21</name>
    <name evidence="2" type="ORF">SDC9_99161</name>
</gene>
<keyword evidence="1" id="KW-1133">Transmembrane helix</keyword>
<feature type="transmembrane region" description="Helical" evidence="1">
    <location>
        <begin position="35"/>
        <end position="54"/>
    </location>
</feature>
<feature type="transmembrane region" description="Helical" evidence="1">
    <location>
        <begin position="213"/>
        <end position="229"/>
    </location>
</feature>
<reference evidence="2" key="1">
    <citation type="submission" date="2019-08" db="EMBL/GenBank/DDBJ databases">
        <authorList>
            <person name="Kucharzyk K."/>
            <person name="Murdoch R.W."/>
            <person name="Higgins S."/>
            <person name="Loffler F."/>
        </authorList>
    </citation>
    <scope>NUCLEOTIDE SEQUENCE</scope>
</reference>
<organism evidence="2">
    <name type="scientific">bioreactor metagenome</name>
    <dbReference type="NCBI Taxonomy" id="1076179"/>
    <lineage>
        <taxon>unclassified sequences</taxon>
        <taxon>metagenomes</taxon>
        <taxon>ecological metagenomes</taxon>
    </lineage>
</organism>
<name>A0A645AGR7_9ZZZZ</name>
<proteinExistence type="predicted"/>
<sequence>MVLLGVIVNAIAVILGSFFGALFKKGIPERITSTVIGGLALFVLYIGIKGAVTIEGTDALISVFSLVIGAAIGSFFDFETKLEHFAKSLQGRFSIHDQGNSFAQSFIYSSLMMCVGAMAIVGSFESGLQGVHDTLFAKAVIDGVFAMMLTTTMGIGIGFAAIPVFLYQGALALFAQALSGLLTTAVINEMSVVGSLIIIGIALNMLNLTKLRIANYILAPFIPILFMLFRH</sequence>
<keyword evidence="1" id="KW-0812">Transmembrane</keyword>
<dbReference type="Pfam" id="PF04474">
    <property type="entry name" value="DUF554"/>
    <property type="match status" value="1"/>
</dbReference>